<dbReference type="Proteomes" id="UP000000374">
    <property type="component" value="Chromosome"/>
</dbReference>
<sequence>MADAGEPVPAFKDRLVCDDAAGELRDGARWSAPLFTAAARCTDGHVSPAAAGHPCTQARWNRQCTGKARTARAPTWRTAAATSKCC</sequence>
<evidence type="ECO:0000313" key="1">
    <source>
        <dbReference type="EMBL" id="ABM60189.1"/>
    </source>
</evidence>
<keyword evidence="2" id="KW-1185">Reference proteome</keyword>
<dbReference type="HOGENOM" id="CLU_2496990_0_0_4"/>
<accession>A1WRD2</accession>
<protein>
    <submittedName>
        <fullName evidence="1">Uncharacterized protein</fullName>
    </submittedName>
</protein>
<organism evidence="1 2">
    <name type="scientific">Verminephrobacter eiseniae (strain EF01-2)</name>
    <dbReference type="NCBI Taxonomy" id="391735"/>
    <lineage>
        <taxon>Bacteria</taxon>
        <taxon>Pseudomonadati</taxon>
        <taxon>Pseudomonadota</taxon>
        <taxon>Betaproteobacteria</taxon>
        <taxon>Burkholderiales</taxon>
        <taxon>Comamonadaceae</taxon>
        <taxon>Verminephrobacter</taxon>
    </lineage>
</organism>
<dbReference type="KEGG" id="vei:Veis_4488"/>
<evidence type="ECO:0000313" key="2">
    <source>
        <dbReference type="Proteomes" id="UP000000374"/>
    </source>
</evidence>
<reference evidence="2" key="1">
    <citation type="submission" date="2006-12" db="EMBL/GenBank/DDBJ databases">
        <title>Complete sequence of chromosome 1 of Verminephrobacter eiseniae EF01-2.</title>
        <authorList>
            <person name="Copeland A."/>
            <person name="Lucas S."/>
            <person name="Lapidus A."/>
            <person name="Barry K."/>
            <person name="Detter J.C."/>
            <person name="Glavina del Rio T."/>
            <person name="Dalin E."/>
            <person name="Tice H."/>
            <person name="Pitluck S."/>
            <person name="Chertkov O."/>
            <person name="Brettin T."/>
            <person name="Bruce D."/>
            <person name="Han C."/>
            <person name="Tapia R."/>
            <person name="Gilna P."/>
            <person name="Schmutz J."/>
            <person name="Larimer F."/>
            <person name="Land M."/>
            <person name="Hauser L."/>
            <person name="Kyrpides N."/>
            <person name="Kim E."/>
            <person name="Stahl D."/>
            <person name="Richardson P."/>
        </authorList>
    </citation>
    <scope>NUCLEOTIDE SEQUENCE [LARGE SCALE GENOMIC DNA]</scope>
    <source>
        <strain evidence="2">EF01-2</strain>
    </source>
</reference>
<dbReference type="STRING" id="391735.Veis_4488"/>
<gene>
    <name evidence="1" type="ordered locus">Veis_4488</name>
</gene>
<dbReference type="EMBL" id="CP000542">
    <property type="protein sequence ID" value="ABM60189.1"/>
    <property type="molecule type" value="Genomic_DNA"/>
</dbReference>
<proteinExistence type="predicted"/>
<name>A1WRD2_VEREI</name>
<dbReference type="AlphaFoldDB" id="A1WRD2"/>